<dbReference type="Proteomes" id="UP000077266">
    <property type="component" value="Unassembled WGS sequence"/>
</dbReference>
<organism evidence="3 4">
    <name type="scientific">Exidia glandulosa HHB12029</name>
    <dbReference type="NCBI Taxonomy" id="1314781"/>
    <lineage>
        <taxon>Eukaryota</taxon>
        <taxon>Fungi</taxon>
        <taxon>Dikarya</taxon>
        <taxon>Basidiomycota</taxon>
        <taxon>Agaricomycotina</taxon>
        <taxon>Agaricomycetes</taxon>
        <taxon>Auriculariales</taxon>
        <taxon>Exidiaceae</taxon>
        <taxon>Exidia</taxon>
    </lineage>
</organism>
<evidence type="ECO:0000256" key="2">
    <source>
        <dbReference type="SAM" id="SignalP"/>
    </source>
</evidence>
<protein>
    <submittedName>
        <fullName evidence="3">Uncharacterized protein</fullName>
    </submittedName>
</protein>
<keyword evidence="2" id="KW-0732">Signal</keyword>
<evidence type="ECO:0000313" key="4">
    <source>
        <dbReference type="Proteomes" id="UP000077266"/>
    </source>
</evidence>
<name>A0A165Z9I8_EXIGL</name>
<feature type="region of interest" description="Disordered" evidence="1">
    <location>
        <begin position="32"/>
        <end position="112"/>
    </location>
</feature>
<keyword evidence="4" id="KW-1185">Reference proteome</keyword>
<accession>A0A165Z9I8</accession>
<feature type="chain" id="PRO_5007869928" evidence="2">
    <location>
        <begin position="20"/>
        <end position="149"/>
    </location>
</feature>
<proteinExistence type="predicted"/>
<dbReference type="EMBL" id="KV426465">
    <property type="protein sequence ID" value="KZV80599.1"/>
    <property type="molecule type" value="Genomic_DNA"/>
</dbReference>
<dbReference type="AlphaFoldDB" id="A0A165Z9I8"/>
<evidence type="ECO:0000313" key="3">
    <source>
        <dbReference type="EMBL" id="KZV80599.1"/>
    </source>
</evidence>
<evidence type="ECO:0000256" key="1">
    <source>
        <dbReference type="SAM" id="MobiDB-lite"/>
    </source>
</evidence>
<feature type="compositionally biased region" description="Polar residues" evidence="1">
    <location>
        <begin position="39"/>
        <end position="112"/>
    </location>
</feature>
<feature type="signal peptide" evidence="2">
    <location>
        <begin position="1"/>
        <end position="19"/>
    </location>
</feature>
<sequence>MRVFALIPLALGLALGVYAQIPGADTATLTDTASAPKATETTNSTIIDTSSPPNATDTASLPNITDTASFPNGTDTWSLPNATDTGSSPNATDTWSLPNATDTASLPNNTWSNQNGTHVLGAQGTGGAFSTPIVGAATLFAAVLLGVSV</sequence>
<dbReference type="InParanoid" id="A0A165Z9I8"/>
<gene>
    <name evidence="3" type="ORF">EXIGLDRAFT_756153</name>
</gene>
<reference evidence="3 4" key="1">
    <citation type="journal article" date="2016" name="Mol. Biol. Evol.">
        <title>Comparative Genomics of Early-Diverging Mushroom-Forming Fungi Provides Insights into the Origins of Lignocellulose Decay Capabilities.</title>
        <authorList>
            <person name="Nagy L.G."/>
            <person name="Riley R."/>
            <person name="Tritt A."/>
            <person name="Adam C."/>
            <person name="Daum C."/>
            <person name="Floudas D."/>
            <person name="Sun H."/>
            <person name="Yadav J.S."/>
            <person name="Pangilinan J."/>
            <person name="Larsson K.H."/>
            <person name="Matsuura K."/>
            <person name="Barry K."/>
            <person name="Labutti K."/>
            <person name="Kuo R."/>
            <person name="Ohm R.A."/>
            <person name="Bhattacharya S.S."/>
            <person name="Shirouzu T."/>
            <person name="Yoshinaga Y."/>
            <person name="Martin F.M."/>
            <person name="Grigoriev I.V."/>
            <person name="Hibbett D.S."/>
        </authorList>
    </citation>
    <scope>NUCLEOTIDE SEQUENCE [LARGE SCALE GENOMIC DNA]</scope>
    <source>
        <strain evidence="3 4">HHB12029</strain>
    </source>
</reference>